<dbReference type="SUPFAM" id="SSF50685">
    <property type="entry name" value="Barwin-like endoglucanases"/>
    <property type="match status" value="1"/>
</dbReference>
<feature type="compositionally biased region" description="Pro residues" evidence="2">
    <location>
        <begin position="239"/>
        <end position="256"/>
    </location>
</feature>
<comment type="similarity">
    <text evidence="1">Belongs to the RlpA family.</text>
</comment>
<dbReference type="SUPFAM" id="SSF110997">
    <property type="entry name" value="Sporulation related repeat"/>
    <property type="match status" value="1"/>
</dbReference>
<feature type="compositionally biased region" description="Low complexity" evidence="2">
    <location>
        <begin position="200"/>
        <end position="222"/>
    </location>
</feature>
<proteinExistence type="inferred from homology"/>
<dbReference type="EC" id="4.2.2.-" evidence="1"/>
<comment type="caution">
    <text evidence="5">The sequence shown here is derived from an EMBL/GenBank/DDBJ whole genome shotgun (WGS) entry which is preliminary data.</text>
</comment>
<dbReference type="EMBL" id="JBHRVU010000004">
    <property type="protein sequence ID" value="MFC3441564.1"/>
    <property type="molecule type" value="Genomic_DNA"/>
</dbReference>
<keyword evidence="1" id="KW-0732">Signal</keyword>
<feature type="chain" id="PRO_5044914181" description="Endolytic peptidoglycan transglycosylase RlpA" evidence="1">
    <location>
        <begin position="26"/>
        <end position="339"/>
    </location>
</feature>
<keyword evidence="6" id="KW-1185">Reference proteome</keyword>
<evidence type="ECO:0000313" key="6">
    <source>
        <dbReference type="Proteomes" id="UP001595681"/>
    </source>
</evidence>
<gene>
    <name evidence="1" type="primary">rlpA</name>
    <name evidence="5" type="ORF">ACFOKF_10255</name>
</gene>
<reference evidence="6" key="1">
    <citation type="journal article" date="2019" name="Int. J. Syst. Evol. Microbiol.">
        <title>The Global Catalogue of Microorganisms (GCM) 10K type strain sequencing project: providing services to taxonomists for standard genome sequencing and annotation.</title>
        <authorList>
            <consortium name="The Broad Institute Genomics Platform"/>
            <consortium name="The Broad Institute Genome Sequencing Center for Infectious Disease"/>
            <person name="Wu L."/>
            <person name="Ma J."/>
        </authorList>
    </citation>
    <scope>NUCLEOTIDE SEQUENCE [LARGE SCALE GENOMIC DNA]</scope>
    <source>
        <strain evidence="6">CCM 7491</strain>
    </source>
</reference>
<evidence type="ECO:0000313" key="5">
    <source>
        <dbReference type="EMBL" id="MFC3441564.1"/>
    </source>
</evidence>
<dbReference type="Gene3D" id="3.30.70.1070">
    <property type="entry name" value="Sporulation related repeat"/>
    <property type="match status" value="1"/>
</dbReference>
<dbReference type="InterPro" id="IPR034718">
    <property type="entry name" value="RlpA"/>
</dbReference>
<dbReference type="PANTHER" id="PTHR34183:SF1">
    <property type="entry name" value="ENDOLYTIC PEPTIDOGLYCAN TRANSGLYCOSYLASE RLPA"/>
    <property type="match status" value="1"/>
</dbReference>
<dbReference type="InterPro" id="IPR009009">
    <property type="entry name" value="RlpA-like_DPBB"/>
</dbReference>
<dbReference type="Pfam" id="PF03330">
    <property type="entry name" value="DPBB_1"/>
    <property type="match status" value="1"/>
</dbReference>
<dbReference type="CDD" id="cd22268">
    <property type="entry name" value="DPBB_RlpA-like"/>
    <property type="match status" value="1"/>
</dbReference>
<name>A0ABV7NGI6_9SPHN</name>
<dbReference type="Gene3D" id="2.40.40.10">
    <property type="entry name" value="RlpA-like domain"/>
    <property type="match status" value="1"/>
</dbReference>
<dbReference type="InterPro" id="IPR036908">
    <property type="entry name" value="RlpA-like_sf"/>
</dbReference>
<protein>
    <recommendedName>
        <fullName evidence="1">Endolytic peptidoglycan transglycosylase RlpA</fullName>
        <ecNumber evidence="1">4.2.2.-</ecNumber>
    </recommendedName>
</protein>
<organism evidence="5 6">
    <name type="scientific">Sphingobium rhizovicinum</name>
    <dbReference type="NCBI Taxonomy" id="432308"/>
    <lineage>
        <taxon>Bacteria</taxon>
        <taxon>Pseudomonadati</taxon>
        <taxon>Pseudomonadota</taxon>
        <taxon>Alphaproteobacteria</taxon>
        <taxon>Sphingomonadales</taxon>
        <taxon>Sphingomonadaceae</taxon>
        <taxon>Sphingobium</taxon>
    </lineage>
</organism>
<dbReference type="RefSeq" id="WP_380795455.1">
    <property type="nucleotide sequence ID" value="NZ_JBHRVU010000004.1"/>
</dbReference>
<keyword evidence="1" id="KW-0456">Lyase</keyword>
<dbReference type="HAMAP" id="MF_02071">
    <property type="entry name" value="RlpA"/>
    <property type="match status" value="1"/>
</dbReference>
<comment type="function">
    <text evidence="1">Lytic transglycosylase with a strong preference for naked glycan strands that lack stem peptides.</text>
</comment>
<feature type="region of interest" description="Disordered" evidence="2">
    <location>
        <begin position="200"/>
        <end position="269"/>
    </location>
</feature>
<feature type="signal peptide" evidence="1">
    <location>
        <begin position="1"/>
        <end position="25"/>
    </location>
</feature>
<dbReference type="InterPro" id="IPR036680">
    <property type="entry name" value="SPOR-like_sf"/>
</dbReference>
<feature type="domain" description="SPOR" evidence="4">
    <location>
        <begin position="270"/>
        <end position="328"/>
    </location>
</feature>
<keyword evidence="1" id="KW-0961">Cell wall biogenesis/degradation</keyword>
<dbReference type="Proteomes" id="UP001595681">
    <property type="component" value="Unassembled WGS sequence"/>
</dbReference>
<evidence type="ECO:0000256" key="1">
    <source>
        <dbReference type="HAMAP-Rule" id="MF_02071"/>
    </source>
</evidence>
<evidence type="ECO:0000256" key="2">
    <source>
        <dbReference type="SAM" id="MobiDB-lite"/>
    </source>
</evidence>
<sequence length="339" mass="34352" precursor="true">MLSNNKRVAIAAVIMALPGGGALMAQPRQPAAMVADGPALLGAPFTVNGTSYTPADPVYYDEVGYAGVMADGSQSGATATGEVFAASAITAAHKTLPLPSYVEVTALDSGKTILVRVNDRGPMRNDQLIALSPGAIAQLGVSDQGPVAVRVRRVNPPEQERAALRGQGRAAERLETPANVLKVLRGKLPAVRPSAPASAAIKAKAPATPAKSAAPAKPIATTRPGADFDQPASAKTSKPAPPAAKPALPPKSPAPKPTATAPSPAPSRKGGYVVQVGAFSAQARAEAAAKNVGGRVEAAGNLWRVRLGPYPTQQAAQAGVRSAAAKGFENARIMANDAQ</sequence>
<dbReference type="InterPro" id="IPR007730">
    <property type="entry name" value="SPOR-like_dom"/>
</dbReference>
<accession>A0ABV7NGI6</accession>
<evidence type="ECO:0000259" key="3">
    <source>
        <dbReference type="Pfam" id="PF03330"/>
    </source>
</evidence>
<feature type="domain" description="RlpA-like protein double-psi beta-barrel" evidence="3">
    <location>
        <begin position="76"/>
        <end position="150"/>
    </location>
</feature>
<dbReference type="Pfam" id="PF05036">
    <property type="entry name" value="SPOR"/>
    <property type="match status" value="1"/>
</dbReference>
<dbReference type="PANTHER" id="PTHR34183">
    <property type="entry name" value="ENDOLYTIC PEPTIDOGLYCAN TRANSGLYCOSYLASE RLPA"/>
    <property type="match status" value="1"/>
</dbReference>
<evidence type="ECO:0000259" key="4">
    <source>
        <dbReference type="Pfam" id="PF05036"/>
    </source>
</evidence>